<organism evidence="1 2">
    <name type="scientific">Brachionus plicatilis</name>
    <name type="common">Marine rotifer</name>
    <name type="synonym">Brachionus muelleri</name>
    <dbReference type="NCBI Taxonomy" id="10195"/>
    <lineage>
        <taxon>Eukaryota</taxon>
        <taxon>Metazoa</taxon>
        <taxon>Spiralia</taxon>
        <taxon>Gnathifera</taxon>
        <taxon>Rotifera</taxon>
        <taxon>Eurotatoria</taxon>
        <taxon>Monogononta</taxon>
        <taxon>Pseudotrocha</taxon>
        <taxon>Ploima</taxon>
        <taxon>Brachionidae</taxon>
        <taxon>Brachionus</taxon>
    </lineage>
</organism>
<dbReference type="AlphaFoldDB" id="A0A3M7SE35"/>
<protein>
    <submittedName>
        <fullName evidence="1">Uncharacterized protein</fullName>
    </submittedName>
</protein>
<comment type="caution">
    <text evidence="1">The sequence shown here is derived from an EMBL/GenBank/DDBJ whole genome shotgun (WGS) entry which is preliminary data.</text>
</comment>
<proteinExistence type="predicted"/>
<dbReference type="EMBL" id="REGN01001542">
    <property type="protein sequence ID" value="RNA33989.1"/>
    <property type="molecule type" value="Genomic_DNA"/>
</dbReference>
<evidence type="ECO:0000313" key="1">
    <source>
        <dbReference type="EMBL" id="RNA33989.1"/>
    </source>
</evidence>
<reference evidence="1 2" key="1">
    <citation type="journal article" date="2018" name="Sci. Rep.">
        <title>Genomic signatures of local adaptation to the degree of environmental predictability in rotifers.</title>
        <authorList>
            <person name="Franch-Gras L."/>
            <person name="Hahn C."/>
            <person name="Garcia-Roger E.M."/>
            <person name="Carmona M.J."/>
            <person name="Serra M."/>
            <person name="Gomez A."/>
        </authorList>
    </citation>
    <scope>NUCLEOTIDE SEQUENCE [LARGE SCALE GENOMIC DNA]</scope>
    <source>
        <strain evidence="1">HYR1</strain>
    </source>
</reference>
<sequence length="113" mass="13248">MLWSIMFRIFIENFLFKILYKIVGGRHMQKNLEILLKNKASSHRLVKSSPDFIFFFKSGLGFGFRLLNKPGNSTRPCLLNYMLCSNSFNIRVASGKIKNYYLISAFKKMTRHN</sequence>
<name>A0A3M7SE35_BRAPC</name>
<keyword evidence="2" id="KW-1185">Reference proteome</keyword>
<gene>
    <name evidence="1" type="ORF">BpHYR1_002834</name>
</gene>
<accession>A0A3M7SE35</accession>
<evidence type="ECO:0000313" key="2">
    <source>
        <dbReference type="Proteomes" id="UP000276133"/>
    </source>
</evidence>
<dbReference type="Proteomes" id="UP000276133">
    <property type="component" value="Unassembled WGS sequence"/>
</dbReference>